<evidence type="ECO:0000259" key="8">
    <source>
        <dbReference type="Pfam" id="PF22692"/>
    </source>
</evidence>
<dbReference type="GO" id="GO:0071978">
    <property type="term" value="P:bacterial-type flagellum-dependent swarming motility"/>
    <property type="evidence" value="ECO:0007669"/>
    <property type="project" value="TreeGrafter"/>
</dbReference>
<dbReference type="AlphaFoldDB" id="A0A6I3SL14"/>
<dbReference type="InterPro" id="IPR010930">
    <property type="entry name" value="Flg_bb/hook_C_dom"/>
</dbReference>
<organism evidence="9 10">
    <name type="scientific">Heliobacterium mobile</name>
    <name type="common">Heliobacillus mobilis</name>
    <dbReference type="NCBI Taxonomy" id="28064"/>
    <lineage>
        <taxon>Bacteria</taxon>
        <taxon>Bacillati</taxon>
        <taxon>Bacillota</taxon>
        <taxon>Clostridia</taxon>
        <taxon>Eubacteriales</taxon>
        <taxon>Heliobacteriaceae</taxon>
        <taxon>Heliobacterium</taxon>
    </lineage>
</organism>
<dbReference type="RefSeq" id="WP_155476690.1">
    <property type="nucleotide sequence ID" value="NZ_WNKU01000012.1"/>
</dbReference>
<feature type="domain" description="Flagellar basal body rod protein N-terminal" evidence="6">
    <location>
        <begin position="5"/>
        <end position="35"/>
    </location>
</feature>
<dbReference type="Pfam" id="PF22692">
    <property type="entry name" value="LlgE_F_G_D1"/>
    <property type="match status" value="1"/>
</dbReference>
<dbReference type="InterPro" id="IPR001444">
    <property type="entry name" value="Flag_bb_rod_N"/>
</dbReference>
<keyword evidence="9" id="KW-0282">Flagellum</keyword>
<dbReference type="InterPro" id="IPR020013">
    <property type="entry name" value="Flagellar_FlgE/F/G"/>
</dbReference>
<dbReference type="Pfam" id="PF00460">
    <property type="entry name" value="Flg_bb_rod"/>
    <property type="match status" value="1"/>
</dbReference>
<dbReference type="Proteomes" id="UP000430670">
    <property type="component" value="Unassembled WGS sequence"/>
</dbReference>
<protein>
    <recommendedName>
        <fullName evidence="2 4">Flagellar basal-body rod protein FlgG</fullName>
    </recommendedName>
</protein>
<dbReference type="PANTHER" id="PTHR30435">
    <property type="entry name" value="FLAGELLAR PROTEIN"/>
    <property type="match status" value="1"/>
</dbReference>
<evidence type="ECO:0000256" key="2">
    <source>
        <dbReference type="ARBA" id="ARBA00017948"/>
    </source>
</evidence>
<dbReference type="NCBIfam" id="TIGR03506">
    <property type="entry name" value="FlgEFG_subfam"/>
    <property type="match status" value="2"/>
</dbReference>
<dbReference type="NCBIfam" id="TIGR02488">
    <property type="entry name" value="flgG_G_neg"/>
    <property type="match status" value="1"/>
</dbReference>
<keyword evidence="10" id="KW-1185">Reference proteome</keyword>
<comment type="similarity">
    <text evidence="1 5">Belongs to the flagella basal body rod proteins family.</text>
</comment>
<dbReference type="EMBL" id="WNKU01000012">
    <property type="protein sequence ID" value="MTV49593.1"/>
    <property type="molecule type" value="Genomic_DNA"/>
</dbReference>
<gene>
    <name evidence="9" type="primary">flgG</name>
    <name evidence="9" type="ORF">GJ688_11455</name>
</gene>
<name>A0A6I3SL14_HELMO</name>
<keyword evidence="9" id="KW-0969">Cilium</keyword>
<evidence type="ECO:0000313" key="9">
    <source>
        <dbReference type="EMBL" id="MTV49593.1"/>
    </source>
</evidence>
<dbReference type="OrthoDB" id="9804559at2"/>
<dbReference type="InterPro" id="IPR053967">
    <property type="entry name" value="LlgE_F_G-like_D1"/>
</dbReference>
<comment type="subunit">
    <text evidence="3">The basal body constitutes a major portion of the flagellar organelle and consists of four rings (L,P,S, and M) mounted on a central rod. The rod consists of about 26 subunits of FlgG in the distal portion, and FlgB, FlgC and FlgF are thought to build up the proximal portion of the rod with about 6 subunits each.</text>
</comment>
<dbReference type="PANTHER" id="PTHR30435:SF19">
    <property type="entry name" value="FLAGELLAR BASAL-BODY ROD PROTEIN FLGG"/>
    <property type="match status" value="1"/>
</dbReference>
<dbReference type="InterPro" id="IPR012834">
    <property type="entry name" value="FlgG_G_neg"/>
</dbReference>
<evidence type="ECO:0000313" key="10">
    <source>
        <dbReference type="Proteomes" id="UP000430670"/>
    </source>
</evidence>
<keyword evidence="5" id="KW-0975">Bacterial flagellum</keyword>
<evidence type="ECO:0000256" key="4">
    <source>
        <dbReference type="NCBIfam" id="TIGR02488"/>
    </source>
</evidence>
<keyword evidence="9" id="KW-0966">Cell projection</keyword>
<evidence type="ECO:0000256" key="1">
    <source>
        <dbReference type="ARBA" id="ARBA00009677"/>
    </source>
</evidence>
<dbReference type="PROSITE" id="PS00018">
    <property type="entry name" value="EF_HAND_1"/>
    <property type="match status" value="1"/>
</dbReference>
<comment type="caution">
    <text evidence="9">The sequence shown here is derived from an EMBL/GenBank/DDBJ whole genome shotgun (WGS) entry which is preliminary data.</text>
</comment>
<proteinExistence type="inferred from homology"/>
<dbReference type="InterPro" id="IPR018247">
    <property type="entry name" value="EF_Hand_1_Ca_BS"/>
</dbReference>
<evidence type="ECO:0000259" key="7">
    <source>
        <dbReference type="Pfam" id="PF06429"/>
    </source>
</evidence>
<comment type="subcellular location">
    <subcellularLocation>
        <location evidence="5">Bacterial flagellum basal body</location>
    </subcellularLocation>
</comment>
<sequence length="258" mass="27979">MMRALYSAATGMIAQQLNMDTIANNLANVNTYGYKKNRAEFQDLLYSTMRNATAQVPTGMQVGSGTRPSSITTITTTGNMIQTESPTDLAITGEGYFRITNPNDDNVPFYTRDGSFKIDSQGYMVNADGYRLADIDPFPEGATKIDINSDGAISYQDINGDRVNTGQKIQLYTFTNPAGLTRQGRNLLTQSAASGDATGGDPNVDGRGGIAQRYLESSNVQVVDEMVNMITAQRAYEVSTKAIQSSDEMLGQANNLKR</sequence>
<evidence type="ECO:0000259" key="6">
    <source>
        <dbReference type="Pfam" id="PF00460"/>
    </source>
</evidence>
<dbReference type="GO" id="GO:0009426">
    <property type="term" value="C:bacterial-type flagellum basal body, distal rod"/>
    <property type="evidence" value="ECO:0007669"/>
    <property type="project" value="UniProtKB-UniRule"/>
</dbReference>
<accession>A0A6I3SL14</accession>
<dbReference type="InterPro" id="IPR037925">
    <property type="entry name" value="FlgE/F/G-like"/>
</dbReference>
<evidence type="ECO:0000256" key="3">
    <source>
        <dbReference type="ARBA" id="ARBA00025933"/>
    </source>
</evidence>
<dbReference type="SUPFAM" id="SSF117143">
    <property type="entry name" value="Flagellar hook protein flgE"/>
    <property type="match status" value="1"/>
</dbReference>
<dbReference type="PROSITE" id="PS00588">
    <property type="entry name" value="FLAGELLA_BB_ROD"/>
    <property type="match status" value="1"/>
</dbReference>
<reference evidence="9 10" key="1">
    <citation type="submission" date="2019-11" db="EMBL/GenBank/DDBJ databases">
        <title>Whole-genome sequence of a the green, strictly anaerobic photosynthetic bacterium Heliobacillus mobilis DSM 6151.</title>
        <authorList>
            <person name="Kyndt J.A."/>
            <person name="Meyer T.E."/>
        </authorList>
    </citation>
    <scope>NUCLEOTIDE SEQUENCE [LARGE SCALE GENOMIC DNA]</scope>
    <source>
        <strain evidence="9 10">DSM 6151</strain>
    </source>
</reference>
<dbReference type="Pfam" id="PF06429">
    <property type="entry name" value="Flg_bbr_C"/>
    <property type="match status" value="1"/>
</dbReference>
<dbReference type="InterPro" id="IPR019776">
    <property type="entry name" value="Flagellar_basal_body_rod_CS"/>
</dbReference>
<feature type="domain" description="Flagellar hook protein FlgE/F/G-like D1" evidence="8">
    <location>
        <begin position="90"/>
        <end position="155"/>
    </location>
</feature>
<evidence type="ECO:0000256" key="5">
    <source>
        <dbReference type="RuleBase" id="RU362116"/>
    </source>
</evidence>
<feature type="domain" description="Flagellar basal-body/hook protein C-terminal" evidence="7">
    <location>
        <begin position="211"/>
        <end position="256"/>
    </location>
</feature>